<dbReference type="Pfam" id="PF12796">
    <property type="entry name" value="Ank_2"/>
    <property type="match status" value="1"/>
</dbReference>
<feature type="region of interest" description="Disordered" evidence="3">
    <location>
        <begin position="866"/>
        <end position="890"/>
    </location>
</feature>
<dbReference type="SUPFAM" id="SSF49265">
    <property type="entry name" value="Fibronectin type III"/>
    <property type="match status" value="2"/>
</dbReference>
<comment type="caution">
    <text evidence="6">The sequence shown here is derived from an EMBL/GenBank/DDBJ whole genome shotgun (WGS) entry which is preliminary data.</text>
</comment>
<feature type="domain" description="Fibronectin type-III" evidence="5">
    <location>
        <begin position="780"/>
        <end position="881"/>
    </location>
</feature>
<evidence type="ECO:0000256" key="4">
    <source>
        <dbReference type="SAM" id="SignalP"/>
    </source>
</evidence>
<organism evidence="6 7">
    <name type="scientific">Pythium insidiosum</name>
    <name type="common">Pythiosis disease agent</name>
    <dbReference type="NCBI Taxonomy" id="114742"/>
    <lineage>
        <taxon>Eukaryota</taxon>
        <taxon>Sar</taxon>
        <taxon>Stramenopiles</taxon>
        <taxon>Oomycota</taxon>
        <taxon>Peronosporomycetes</taxon>
        <taxon>Pythiales</taxon>
        <taxon>Pythiaceae</taxon>
        <taxon>Pythium</taxon>
    </lineage>
</organism>
<dbReference type="Gene3D" id="1.25.40.20">
    <property type="entry name" value="Ankyrin repeat-containing domain"/>
    <property type="match status" value="1"/>
</dbReference>
<reference evidence="6" key="1">
    <citation type="submission" date="2021-12" db="EMBL/GenBank/DDBJ databases">
        <title>Prjna785345.</title>
        <authorList>
            <person name="Rujirawat T."/>
            <person name="Krajaejun T."/>
        </authorList>
    </citation>
    <scope>NUCLEOTIDE SEQUENCE</scope>
    <source>
        <strain evidence="6">Pi057C3</strain>
    </source>
</reference>
<gene>
    <name evidence="6" type="ORF">P43SY_000346</name>
</gene>
<feature type="repeat" description="ANK" evidence="2">
    <location>
        <begin position="425"/>
        <end position="457"/>
    </location>
</feature>
<dbReference type="InterPro" id="IPR036770">
    <property type="entry name" value="Ankyrin_rpt-contain_sf"/>
</dbReference>
<keyword evidence="4" id="KW-0732">Signal</keyword>
<dbReference type="Proteomes" id="UP001209570">
    <property type="component" value="Unassembled WGS sequence"/>
</dbReference>
<evidence type="ECO:0000313" key="7">
    <source>
        <dbReference type="Proteomes" id="UP001209570"/>
    </source>
</evidence>
<dbReference type="InterPro" id="IPR003961">
    <property type="entry name" value="FN3_dom"/>
</dbReference>
<evidence type="ECO:0000259" key="5">
    <source>
        <dbReference type="PROSITE" id="PS50853"/>
    </source>
</evidence>
<keyword evidence="7" id="KW-1185">Reference proteome</keyword>
<accession>A0AAD5M026</accession>
<dbReference type="PANTHER" id="PTHR13817:SF73">
    <property type="entry name" value="FIBRONECTIN TYPE-III DOMAIN-CONTAINING PROTEIN"/>
    <property type="match status" value="1"/>
</dbReference>
<feature type="signal peptide" evidence="4">
    <location>
        <begin position="1"/>
        <end position="18"/>
    </location>
</feature>
<dbReference type="PROSITE" id="PS50853">
    <property type="entry name" value="FN3"/>
    <property type="match status" value="3"/>
</dbReference>
<dbReference type="SUPFAM" id="SSF48403">
    <property type="entry name" value="Ankyrin repeat"/>
    <property type="match status" value="1"/>
</dbReference>
<evidence type="ECO:0000256" key="3">
    <source>
        <dbReference type="SAM" id="MobiDB-lite"/>
    </source>
</evidence>
<feature type="region of interest" description="Disordered" evidence="3">
    <location>
        <begin position="1035"/>
        <end position="1065"/>
    </location>
</feature>
<feature type="repeat" description="ANK" evidence="2">
    <location>
        <begin position="391"/>
        <end position="423"/>
    </location>
</feature>
<feature type="domain" description="Fibronectin type-III" evidence="5">
    <location>
        <begin position="484"/>
        <end position="574"/>
    </location>
</feature>
<sequence length="1387" mass="152664">MLRLALSLYGLFAALARAQDTEDTDPLPRIPPHPPLLDARNATPPAVESPVLPQLGPPDGEGHVHPAPLEDAADRPHDFRFTTLKSLDSTKVQHAIVFTVNQATQNVTFPPIDAVNPVWTVNRWEDPLAKLGNQFRNDGMNVSDDQPLQLLVQFVDKHYVMGLALEMNVGWKFGMELVLDEQSLSGLDGLGNLMITNFAIKIKSGKWLRQNATINTINFNCKLDIFNFADMPTDHAPADITLGAGDIAYYPPELTVKGIMHAELLNEMGFAIGEIQRYDGALPALSRPPMVLDDRGVRADSVTNQLRLLVKQRQRRRRPAPVLEPLMRADLEVDGSASPRESTSLQGQIQGPLTLQWLVDDFVQAAGQGNVRKVDHYIRGGIPIDMRHSVLQYTALHASSALHDETVTKYLVQAGADVDAVTEHHHESSLHLAARYGSKSVAEEILRNHADMRIINNEHMLAVDVAADVQDHEMARLLEPPPDPPSELRTTVVLASSIAIEWKSNCADGSAYQFRVTWVLDGSSGELSETCAVTSFRIPNLMPASRYQITVQAGNITIGWSAASEPLIVTTDCDVPNAMSAPLVSEVTDHSIKLRIRLPPANGSAIERVSIQMQCAGDVTAVSTRSFRKLLRPADNAQRFPGYKEHSVPGLLPGHVYYFRVKACNSYGWSPDGEVSDGICTNDAPKIVSKSAREMTLVWTKPYSTELIDMYQVQAKPSNRLEWETVMTDIQGQAATVTNLIPATAYSLRVVPHYARSGWEDASKCALTELTTTDATVPEPPLDLHVVDRTAQSVTLAWGIPRFNGHAVVAYELQCRIVEPIEQRDNDWRVIDSEIHVGLKAYTAERLPPGCTFCFRVSARNTLGNSPFAELADPPTPTESSDDEEHASSSAVPPVITYEVEMCQLPSTALQSADLAETIATVGAPWVTVATGLSDRFAQISGLAPLGCYCFRICGYVPRDDATSSERTTVLMAAAMDFIALEGSTGVSVATVLGAVDPTQDAGVQRQVWHLLQRQRARGTLRFFYSESAGLASCKSSPTNGAQHDGASIGKKRKRPVARTLETEAPVDGAVQDMEEERLDSTSVDASTGRARTLMVAACEELRLRALNIPRKAILAEFGEDHLRILEAVGRARAHGITIPSLCAVFGANTSVKKVHNSLDTLLSYKLVVKRMMIVSRPTMRRLNIVHLPRFATDFTPEMYDASAEFESDEHIKKLLASAAEAYLKDLPSQSSVLYDLGRDLGFQKRHLEVLKNHIVQESKRDEGFRLELFQVVLQPSNKASVEPKILNCVRYKPLPLSVDGRQHPDTRGMTLEMGLLHQIYTIIEENGQIGTTIIDLRNRLVLPGNKLPYKLVSILAGTYGLRAEAIILGKNKAFKLTRITRFLFQK</sequence>
<dbReference type="Pfam" id="PF04182">
    <property type="entry name" value="B-block_TFIIIC"/>
    <property type="match status" value="1"/>
</dbReference>
<dbReference type="InterPro" id="IPR002110">
    <property type="entry name" value="Ankyrin_rpt"/>
</dbReference>
<dbReference type="InterPro" id="IPR050964">
    <property type="entry name" value="Striated_Muscle_Regulatory"/>
</dbReference>
<dbReference type="CDD" id="cd00063">
    <property type="entry name" value="FN3"/>
    <property type="match status" value="4"/>
</dbReference>
<dbReference type="InterPro" id="IPR036116">
    <property type="entry name" value="FN3_sf"/>
</dbReference>
<dbReference type="Gene3D" id="2.60.40.10">
    <property type="entry name" value="Immunoglobulins"/>
    <property type="match status" value="4"/>
</dbReference>
<keyword evidence="2" id="KW-0040">ANK repeat</keyword>
<feature type="domain" description="Fibronectin type-III" evidence="5">
    <location>
        <begin position="578"/>
        <end position="684"/>
    </location>
</feature>
<evidence type="ECO:0000256" key="2">
    <source>
        <dbReference type="PROSITE-ProRule" id="PRU00023"/>
    </source>
</evidence>
<dbReference type="InterPro" id="IPR013783">
    <property type="entry name" value="Ig-like_fold"/>
</dbReference>
<dbReference type="SMART" id="SM00060">
    <property type="entry name" value="FN3"/>
    <property type="match status" value="4"/>
</dbReference>
<dbReference type="PANTHER" id="PTHR13817">
    <property type="entry name" value="TITIN"/>
    <property type="match status" value="1"/>
</dbReference>
<proteinExistence type="predicted"/>
<feature type="chain" id="PRO_5041949646" description="Fibronectin type-III domain-containing protein" evidence="4">
    <location>
        <begin position="19"/>
        <end position="1387"/>
    </location>
</feature>
<dbReference type="InterPro" id="IPR007309">
    <property type="entry name" value="TFIIIC_Bblock-bd"/>
</dbReference>
<dbReference type="SMART" id="SM00248">
    <property type="entry name" value="ANK"/>
    <property type="match status" value="2"/>
</dbReference>
<dbReference type="Pfam" id="PF00041">
    <property type="entry name" value="fn3"/>
    <property type="match status" value="3"/>
</dbReference>
<evidence type="ECO:0000256" key="1">
    <source>
        <dbReference type="ARBA" id="ARBA00022737"/>
    </source>
</evidence>
<dbReference type="EMBL" id="JAKCXM010000223">
    <property type="protein sequence ID" value="KAJ0398246.1"/>
    <property type="molecule type" value="Genomic_DNA"/>
</dbReference>
<evidence type="ECO:0000313" key="6">
    <source>
        <dbReference type="EMBL" id="KAJ0398246.1"/>
    </source>
</evidence>
<keyword evidence="1" id="KW-0677">Repeat</keyword>
<protein>
    <recommendedName>
        <fullName evidence="5">Fibronectin type-III domain-containing protein</fullName>
    </recommendedName>
</protein>
<dbReference type="PROSITE" id="PS50088">
    <property type="entry name" value="ANK_REPEAT"/>
    <property type="match status" value="2"/>
</dbReference>
<feature type="region of interest" description="Disordered" evidence="3">
    <location>
        <begin position="20"/>
        <end position="73"/>
    </location>
</feature>
<name>A0AAD5M026_PYTIN</name>